<dbReference type="InterPro" id="IPR029058">
    <property type="entry name" value="AB_hydrolase_fold"/>
</dbReference>
<dbReference type="GO" id="GO:0047372">
    <property type="term" value="F:monoacylglycerol lipase activity"/>
    <property type="evidence" value="ECO:0007669"/>
    <property type="project" value="TreeGrafter"/>
</dbReference>
<dbReference type="FunFam" id="3.40.50.1820:FF:000223">
    <property type="entry name" value="Lipase/serine esterase"/>
    <property type="match status" value="1"/>
</dbReference>
<organism evidence="6 7">
    <name type="scientific">Penicillium angulare</name>
    <dbReference type="NCBI Taxonomy" id="116970"/>
    <lineage>
        <taxon>Eukaryota</taxon>
        <taxon>Fungi</taxon>
        <taxon>Dikarya</taxon>
        <taxon>Ascomycota</taxon>
        <taxon>Pezizomycotina</taxon>
        <taxon>Eurotiomycetes</taxon>
        <taxon>Eurotiomycetidae</taxon>
        <taxon>Eurotiales</taxon>
        <taxon>Aspergillaceae</taxon>
        <taxon>Penicillium</taxon>
    </lineage>
</organism>
<dbReference type="Pfam" id="PF05057">
    <property type="entry name" value="DUF676"/>
    <property type="match status" value="1"/>
</dbReference>
<evidence type="ECO:0000256" key="2">
    <source>
        <dbReference type="ARBA" id="ARBA00022963"/>
    </source>
</evidence>
<feature type="compositionally biased region" description="Basic residues" evidence="3">
    <location>
        <begin position="361"/>
        <end position="376"/>
    </location>
</feature>
<evidence type="ECO:0000256" key="4">
    <source>
        <dbReference type="SAM" id="Phobius"/>
    </source>
</evidence>
<keyword evidence="4" id="KW-0472">Membrane</keyword>
<evidence type="ECO:0000259" key="5">
    <source>
        <dbReference type="Pfam" id="PF05057"/>
    </source>
</evidence>
<dbReference type="AlphaFoldDB" id="A0A9W9F4M1"/>
<dbReference type="GO" id="GO:0016042">
    <property type="term" value="P:lipid catabolic process"/>
    <property type="evidence" value="ECO:0007669"/>
    <property type="project" value="UniProtKB-KW"/>
</dbReference>
<dbReference type="PANTHER" id="PTHR12482">
    <property type="entry name" value="LIPASE ROG1-RELATED-RELATED"/>
    <property type="match status" value="1"/>
</dbReference>
<dbReference type="GO" id="GO:0004622">
    <property type="term" value="F:phosphatidylcholine lysophospholipase activity"/>
    <property type="evidence" value="ECO:0007669"/>
    <property type="project" value="TreeGrafter"/>
</dbReference>
<feature type="transmembrane region" description="Helical" evidence="4">
    <location>
        <begin position="270"/>
        <end position="291"/>
    </location>
</feature>
<keyword evidence="4" id="KW-1133">Transmembrane helix</keyword>
<dbReference type="GO" id="GO:0072330">
    <property type="term" value="P:monocarboxylic acid biosynthetic process"/>
    <property type="evidence" value="ECO:0007669"/>
    <property type="project" value="UniProtKB-ARBA"/>
</dbReference>
<proteinExistence type="inferred from homology"/>
<feature type="region of interest" description="Disordered" evidence="3">
    <location>
        <begin position="336"/>
        <end position="381"/>
    </location>
</feature>
<protein>
    <recommendedName>
        <fullName evidence="5">DUF676 domain-containing protein</fullName>
    </recommendedName>
</protein>
<reference evidence="6" key="2">
    <citation type="journal article" date="2023" name="IMA Fungus">
        <title>Comparative genomic study of the Penicillium genus elucidates a diverse pangenome and 15 lateral gene transfer events.</title>
        <authorList>
            <person name="Petersen C."/>
            <person name="Sorensen T."/>
            <person name="Nielsen M.R."/>
            <person name="Sondergaard T.E."/>
            <person name="Sorensen J.L."/>
            <person name="Fitzpatrick D.A."/>
            <person name="Frisvad J.C."/>
            <person name="Nielsen K.L."/>
        </authorList>
    </citation>
    <scope>NUCLEOTIDE SEQUENCE</scope>
    <source>
        <strain evidence="6">IBT 30069</strain>
    </source>
</reference>
<dbReference type="Proteomes" id="UP001149165">
    <property type="component" value="Unassembled WGS sequence"/>
</dbReference>
<gene>
    <name evidence="6" type="ORF">N7456_009262</name>
</gene>
<evidence type="ECO:0000256" key="1">
    <source>
        <dbReference type="ARBA" id="ARBA00007920"/>
    </source>
</evidence>
<dbReference type="GO" id="GO:0017000">
    <property type="term" value="P:antibiotic biosynthetic process"/>
    <property type="evidence" value="ECO:0007669"/>
    <property type="project" value="UniProtKB-ARBA"/>
</dbReference>
<dbReference type="OrthoDB" id="273452at2759"/>
<dbReference type="PANTHER" id="PTHR12482:SF65">
    <property type="entry name" value="ESTERASE, PUTATIVE (AFU_ORTHOLOGUE AFUA_3G12320)-RELATED"/>
    <property type="match status" value="1"/>
</dbReference>
<sequence>MANTESSSKAHHLCVLVHGLWGNPSHLDYMVAALKERHGEDNIHILCPEGNSGNFTYDGVEVGGERVVHEVEETLQRLEKQGQKTTKLSIVGYSLGGLVARYAVGLLHANGLLDKVQPMNFTTFASPHVGVRTPNKGVGGHIWNGLGPRLVSMSGQQLFMVDSFRDTGRPLLSLLADPESIFIQGLKRFQNKSVYGNVVNDRTTAFYSTLFTKTDPFRNLDDININYVEGYDQVIVNPDKFLLPLEPKEPESCASEKWRRFKLFAENMPFYLLVMLLLPPAAAVFCINSGVQTLRSQKRIRLHLEGTGRALFGKYKVPLLVQDVQHVMDEVVESANARQEPDYLSSSDPETSDSSENIARKSMKRNKTKTRLSAKFKRSDTEKSTPEFSTLALTSDQFDIIDSLNDVGFRKYPVYIHNHRHSHAAIIVRIQKNAFDEGKTVMKHWLDNEFAI</sequence>
<dbReference type="GO" id="GO:0005811">
    <property type="term" value="C:lipid droplet"/>
    <property type="evidence" value="ECO:0007669"/>
    <property type="project" value="TreeGrafter"/>
</dbReference>
<feature type="compositionally biased region" description="Low complexity" evidence="3">
    <location>
        <begin position="345"/>
        <end position="356"/>
    </location>
</feature>
<keyword evidence="4" id="KW-0812">Transmembrane</keyword>
<name>A0A9W9F4M1_9EURO</name>
<dbReference type="InterPro" id="IPR044294">
    <property type="entry name" value="Lipase-like"/>
</dbReference>
<dbReference type="InterPro" id="IPR007751">
    <property type="entry name" value="DUF676_lipase-like"/>
</dbReference>
<dbReference type="SUPFAM" id="SSF53474">
    <property type="entry name" value="alpha/beta-Hydrolases"/>
    <property type="match status" value="1"/>
</dbReference>
<accession>A0A9W9F4M1</accession>
<keyword evidence="2" id="KW-0442">Lipid degradation</keyword>
<comment type="caution">
    <text evidence="6">The sequence shown here is derived from an EMBL/GenBank/DDBJ whole genome shotgun (WGS) entry which is preliminary data.</text>
</comment>
<evidence type="ECO:0000313" key="7">
    <source>
        <dbReference type="Proteomes" id="UP001149165"/>
    </source>
</evidence>
<dbReference type="EMBL" id="JAPQKH010000006">
    <property type="protein sequence ID" value="KAJ5093401.1"/>
    <property type="molecule type" value="Genomic_DNA"/>
</dbReference>
<comment type="similarity">
    <text evidence="1">Belongs to the putative lipase ROG1 family.</text>
</comment>
<keyword evidence="7" id="KW-1185">Reference proteome</keyword>
<keyword evidence="2" id="KW-0443">Lipid metabolism</keyword>
<reference evidence="6" key="1">
    <citation type="submission" date="2022-11" db="EMBL/GenBank/DDBJ databases">
        <authorList>
            <person name="Petersen C."/>
        </authorList>
    </citation>
    <scope>NUCLEOTIDE SEQUENCE</scope>
    <source>
        <strain evidence="6">IBT 30069</strain>
    </source>
</reference>
<evidence type="ECO:0000256" key="3">
    <source>
        <dbReference type="SAM" id="MobiDB-lite"/>
    </source>
</evidence>
<evidence type="ECO:0000313" key="6">
    <source>
        <dbReference type="EMBL" id="KAJ5093401.1"/>
    </source>
</evidence>
<feature type="domain" description="DUF676" evidence="5">
    <location>
        <begin position="8"/>
        <end position="209"/>
    </location>
</feature>
<dbReference type="Gene3D" id="3.40.50.1820">
    <property type="entry name" value="alpha/beta hydrolase"/>
    <property type="match status" value="1"/>
</dbReference>